<protein>
    <submittedName>
        <fullName evidence="8">DoxX family protein</fullName>
    </submittedName>
</protein>
<organism evidence="8 9">
    <name type="scientific">Paenibacillus chibensis</name>
    <dbReference type="NCBI Taxonomy" id="59846"/>
    <lineage>
        <taxon>Bacteria</taxon>
        <taxon>Bacillati</taxon>
        <taxon>Bacillota</taxon>
        <taxon>Bacilli</taxon>
        <taxon>Bacillales</taxon>
        <taxon>Paenibacillaceae</taxon>
        <taxon>Paenibacillus</taxon>
    </lineage>
</organism>
<reference evidence="8 9" key="1">
    <citation type="submission" date="2023-03" db="EMBL/GenBank/DDBJ databases">
        <title>Bacillus Genome Sequencing.</title>
        <authorList>
            <person name="Dunlap C."/>
        </authorList>
    </citation>
    <scope>NUCLEOTIDE SEQUENCE [LARGE SCALE GENOMIC DNA]</scope>
    <source>
        <strain evidence="8 9">NRS-52</strain>
    </source>
</reference>
<comment type="subcellular location">
    <subcellularLocation>
        <location evidence="1">Cell membrane</location>
        <topology evidence="1">Multi-pass membrane protein</topology>
    </subcellularLocation>
</comment>
<keyword evidence="4 7" id="KW-0812">Transmembrane</keyword>
<evidence type="ECO:0000256" key="2">
    <source>
        <dbReference type="ARBA" id="ARBA00006679"/>
    </source>
</evidence>
<gene>
    <name evidence="8" type="ORF">P9847_15400</name>
</gene>
<dbReference type="PANTHER" id="PTHR33452">
    <property type="entry name" value="OXIDOREDUCTASE CATD-RELATED"/>
    <property type="match status" value="1"/>
</dbReference>
<evidence type="ECO:0000313" key="8">
    <source>
        <dbReference type="EMBL" id="MED5018693.1"/>
    </source>
</evidence>
<keyword evidence="6 7" id="KW-0472">Membrane</keyword>
<evidence type="ECO:0000256" key="7">
    <source>
        <dbReference type="SAM" id="Phobius"/>
    </source>
</evidence>
<feature type="transmembrane region" description="Helical" evidence="7">
    <location>
        <begin position="45"/>
        <end position="67"/>
    </location>
</feature>
<dbReference type="Pfam" id="PF07681">
    <property type="entry name" value="DoxX"/>
    <property type="match status" value="1"/>
</dbReference>
<dbReference type="EMBL" id="JARTLD010000037">
    <property type="protein sequence ID" value="MED5018693.1"/>
    <property type="molecule type" value="Genomic_DNA"/>
</dbReference>
<comment type="similarity">
    <text evidence="2">Belongs to the DoxX family.</text>
</comment>
<comment type="caution">
    <text evidence="8">The sequence shown here is derived from an EMBL/GenBank/DDBJ whole genome shotgun (WGS) entry which is preliminary data.</text>
</comment>
<evidence type="ECO:0000256" key="5">
    <source>
        <dbReference type="ARBA" id="ARBA00022989"/>
    </source>
</evidence>
<keyword evidence="3" id="KW-1003">Cell membrane</keyword>
<evidence type="ECO:0000256" key="3">
    <source>
        <dbReference type="ARBA" id="ARBA00022475"/>
    </source>
</evidence>
<evidence type="ECO:0000256" key="4">
    <source>
        <dbReference type="ARBA" id="ARBA00022692"/>
    </source>
</evidence>
<sequence length="135" mass="14261">MIKHIGVPTLLRVVLGIIFLAHGISKLQMGLGNVEAWFSSMGVPGFMAYVAAFVELAGGILLIVGLFTRVVSALFIVLMLGAIVTVKLSSGLLGHDQAAGYELELSLVLVSIYLLASGPAALSLDHLIFNKRRSA</sequence>
<dbReference type="RefSeq" id="WP_328279164.1">
    <property type="nucleotide sequence ID" value="NZ_JARTLD010000037.1"/>
</dbReference>
<feature type="transmembrane region" description="Helical" evidence="7">
    <location>
        <begin position="7"/>
        <end position="25"/>
    </location>
</feature>
<feature type="transmembrane region" description="Helical" evidence="7">
    <location>
        <begin position="105"/>
        <end position="124"/>
    </location>
</feature>
<keyword evidence="5 7" id="KW-1133">Transmembrane helix</keyword>
<evidence type="ECO:0000256" key="1">
    <source>
        <dbReference type="ARBA" id="ARBA00004651"/>
    </source>
</evidence>
<evidence type="ECO:0000256" key="6">
    <source>
        <dbReference type="ARBA" id="ARBA00023136"/>
    </source>
</evidence>
<name>A0ABU6PX83_9BACL</name>
<dbReference type="InterPro" id="IPR051907">
    <property type="entry name" value="DoxX-like_oxidoreductase"/>
</dbReference>
<dbReference type="PANTHER" id="PTHR33452:SF1">
    <property type="entry name" value="INNER MEMBRANE PROTEIN YPHA-RELATED"/>
    <property type="match status" value="1"/>
</dbReference>
<dbReference type="Proteomes" id="UP001343257">
    <property type="component" value="Unassembled WGS sequence"/>
</dbReference>
<dbReference type="InterPro" id="IPR032808">
    <property type="entry name" value="DoxX"/>
</dbReference>
<evidence type="ECO:0000313" key="9">
    <source>
        <dbReference type="Proteomes" id="UP001343257"/>
    </source>
</evidence>
<keyword evidence="9" id="KW-1185">Reference proteome</keyword>
<proteinExistence type="inferred from homology"/>
<feature type="transmembrane region" description="Helical" evidence="7">
    <location>
        <begin position="74"/>
        <end position="93"/>
    </location>
</feature>
<accession>A0ABU6PX83</accession>